<feature type="compositionally biased region" description="Polar residues" evidence="1">
    <location>
        <begin position="2786"/>
        <end position="2803"/>
    </location>
</feature>
<organism evidence="2 3">
    <name type="scientific">Bodo saltans</name>
    <name type="common">Flagellated protozoan</name>
    <dbReference type="NCBI Taxonomy" id="75058"/>
    <lineage>
        <taxon>Eukaryota</taxon>
        <taxon>Discoba</taxon>
        <taxon>Euglenozoa</taxon>
        <taxon>Kinetoplastea</taxon>
        <taxon>Metakinetoplastina</taxon>
        <taxon>Eubodonida</taxon>
        <taxon>Bodonidae</taxon>
        <taxon>Bodo</taxon>
    </lineage>
</organism>
<feature type="compositionally biased region" description="Polar residues" evidence="1">
    <location>
        <begin position="1191"/>
        <end position="1201"/>
    </location>
</feature>
<feature type="compositionally biased region" description="Polar residues" evidence="1">
    <location>
        <begin position="1635"/>
        <end position="1644"/>
    </location>
</feature>
<gene>
    <name evidence="2" type="ORF">BSAL_53145</name>
</gene>
<dbReference type="VEuPathDB" id="TriTrypDB:BSAL_53145"/>
<feature type="region of interest" description="Disordered" evidence="1">
    <location>
        <begin position="1186"/>
        <end position="1244"/>
    </location>
</feature>
<feature type="compositionally biased region" description="Polar residues" evidence="1">
    <location>
        <begin position="1"/>
        <end position="12"/>
    </location>
</feature>
<feature type="compositionally biased region" description="Low complexity" evidence="1">
    <location>
        <begin position="1148"/>
        <end position="1159"/>
    </location>
</feature>
<feature type="compositionally biased region" description="Low complexity" evidence="1">
    <location>
        <begin position="1202"/>
        <end position="1218"/>
    </location>
</feature>
<protein>
    <submittedName>
        <fullName evidence="2">Uncharacterized protein</fullName>
    </submittedName>
</protein>
<dbReference type="OMA" id="TVQGEYP"/>
<feature type="region of interest" description="Disordered" evidence="1">
    <location>
        <begin position="1635"/>
        <end position="1655"/>
    </location>
</feature>
<evidence type="ECO:0000313" key="2">
    <source>
        <dbReference type="EMBL" id="CUE71374.1"/>
    </source>
</evidence>
<feature type="region of interest" description="Disordered" evidence="1">
    <location>
        <begin position="79"/>
        <end position="151"/>
    </location>
</feature>
<proteinExistence type="predicted"/>
<reference evidence="3" key="1">
    <citation type="submission" date="2015-09" db="EMBL/GenBank/DDBJ databases">
        <authorList>
            <consortium name="Pathogen Informatics"/>
        </authorList>
    </citation>
    <scope>NUCLEOTIDE SEQUENCE [LARGE SCALE GENOMIC DNA]</scope>
    <source>
        <strain evidence="3">Lake Konstanz</strain>
    </source>
</reference>
<evidence type="ECO:0000313" key="3">
    <source>
        <dbReference type="Proteomes" id="UP000051952"/>
    </source>
</evidence>
<keyword evidence="3" id="KW-1185">Reference proteome</keyword>
<sequence length="2812" mass="319984">MSSPRTVATPRSSALPPRVPVRHNTSQHLMQPSLQPVVAAPVASLPQAVQPVKSSSPNRPTTVMDTTFDDFADCTVVSLHSDNDNSSPRRRTSPPGNAGGDDDDDGPILLTVAQSYRQKTHFERSQLRKAQTMRVAGTRASPRKQSPPSVVATPRTVIARSDQASIAPSEERRRVLYDLTEEHVDVTPPKKSASASHSFYGKTGGYLQRKTRQVALEDELMSASALRSASVLQTPQTSRSASTMVLAGSYSRMTSERSTSAMAARDAIFSSEAELNTVEERQRRDIEARVDGAYFVLSSQSATERRLITQDGIDRATSLELYQRNECEAEERMAVRALYEGLYDALCSVIVQKENSDRFVALYRCIITAQEGVLQHIRHQQAKQRTALQLHETQSREDIIRALTERQSNQQLQNALQTEKFYTTCVRGLLRTVILAEQTQLMKLASTSFLEEKMILATAMWAEETSGSGLTAWFQDDVDETPLFDVSTRRLMLRSAVIEDERMHRDGVIERQEHDALKVLRHSYLTSGVEIHARRGVQNEEASRRIEIYKDVLYAAHHVALRHSAMEHSAMRLRLAAAEVVAKESIVSKEVLKDLVSTSQAALHEYSRQWVAEEEISQRSTLTRQFCDTVVRVLISFSSGAASLESSSPNERLALRVAYSSRRSAERLHRSVCEWYATMEFEYRLPILLAACSQWSDAARAQVMRSEASQRSDLILQSTLLHEDANREKLQRNRSQSFAVLLFCCQEQSERILRVQLVSAEQHVFQRTAVVAFEQLARKGLWEQETSQRYKQLRALWHAYEASRRAVLVAQAQSEFQTNIAPKIADEMEQWSVATRGLQQIHRNVISTEQQQRRTIVVEFCVGMKRLLVQDFTLEEAFDRWEYLMPWELEEREAHLRKHLHAVYQRTVTMLSFAAMSSAQSASAQTIANVEGKERRGIAAAQSTVYRRLFLGQLHAFETERLALVEHQERVRRIVLPCCEGAERITRRTHVIEASSTVVSYVLLPELKSREAKVRWELQSSYCTWRLQLIESCVRQAQVLQYHSRRHEYVRDLQCGALEMAEARDRWYIATDRHKSLFFGMMARRELYNRAALEKQAAVNWHVLRLVEQRIDSMFTEELYRRRSIVLEADVAMWQDPQESPARVRKLSSSMRSSSMRSSTNKSASVRVVRERTEALLQASQTLSVPDLHSQELSSTQRSLEASTTAAGTTALTTRTSTPYEDLMSEGDSDYESSSSDEDKESTLYRDVSKVKTCGDLRRQASVLQLQHDVTVARRRVMEEEHFYRVQDIKLPLLADREQLKRAAIQTSEARRSNDLQSRLLNTLRAQASWEAGCKSFATQEQQSRQLLVAHQHCDRMLMEELLRESLDRTVLVQRSLHSYIGMAIQQTQIFERIKRREIAVTANKSAEWLYFFEEEAHERRELSIKETPPRAQFSLHKLRDKATIQRAQLQRTENAASQKIFFDYDAGLASLETAYRRDVELFVLAFAEISSRESILRRQLEHYALYLLDDQSLHRDAAVTRQVVTHDRESELHLLAHHELTSRETIARKELERRALSGIEFHGSHRELLSARVDIEHRHGVELRSLLRSELIAREMLIRRTAESDALFGLKFLLLVEAEAEARLDIDELSRHNSSNLRRTQSGHGLKSVERTEERTRRSIVGSERLHRELLSVHDEETVERWQLQRNLQSAVFVVAIQALLSEEALSSKPIQRDEDHLRSQMNIIEAESHSRIEKEEGFLAAHAARLQTSEFQLEVTALEEDALRTISELSQSSPQMLFEVLLPLCEEEELALRDCVTGNALSSQYALYVSIVDDCEDATRRGLLRAWDTERRSLWFHELSAREEAELSTEQSQHREDVIKSWENAWYNTQRQEVSVRYTKEYQALQQVQLTVTFRRFQLFIGTTEPIARSEVEYGEEDALSDIVFDAALSHVAATEAGIRNDMTQREASQRGQYLIAAWVSSLETIARRERVDTPQHLDWYEGVLQAAAQEEEIISRAAVSHTSSRAYGAIQRDAAHQAAIIHIREAETTIRISVWDSEHSARTTQAVHIIVRREELHRQDIWDRQVAPWSHHTFVGGALLAVQHHEMKERASIDVNFWASYLNDAASSEKSLRAAIKTLESRGTDLAMNIFDQLHIHHGAECDIARIQQSAFNEWMSLLLTEAQASEVILRQELINDSVNASAALFIHDIVVAEMEPLHRTSLAALLESQQLHLHQWFAYEAALCHVLFDEEPLHRRVLWNDHNTGAGVIFFDGLQQQECLHRSSLCEDEALYHRFPLRVQEHVALEECCRYHLYTDESTMYLQFLDEEDAAHEQAFLEQTLREELEACHEESDTLHDENEEMMSTLKACMVAFQELEVLKREEHTVVRAYKRANKERRRTEKVLLDFGDADRAEALVTYAEEDSETTQVVQRLWLAPPHPSGGAAGLQHAETISVSPHRSSTGPETPHIATPLFPSALRRASEDEPVAVLSSPLIPLPRYEFDAANIEVRAKQILGRLEAVDRMVAQVDESKHTTMDEVRKAATAFQDNVAIAFMKEMNVLESKSMLLRGVEDEVMHHVHRGTGTSYEPRPREAVEAYHAELAREAKVLLGNRSAEETAADVALATDAIVRLEIGLNALLAEMATVREEHAVTVRAASHDLAVARKSHACMDSDIQEMRNRSLMLRERHLITLAARNQQRLEAGKQRRSVTPPSSRRGTPSRTTPGKMTPRQGSATPRHQTPKTPKTPGMQTPRTGTQQPPSRTMNTPRALSTTAIKASSAVSPVKARASASPLAVTRGEPQASTSPHATRLQKSSASPNAPKRTVWR</sequence>
<feature type="region of interest" description="Disordered" evidence="1">
    <location>
        <begin position="2680"/>
        <end position="2812"/>
    </location>
</feature>
<feature type="compositionally biased region" description="Polar residues" evidence="1">
    <location>
        <begin position="2693"/>
        <end position="2766"/>
    </location>
</feature>
<name>A0A0S4ILD5_BODSA</name>
<feature type="compositionally biased region" description="Acidic residues" evidence="1">
    <location>
        <begin position="1223"/>
        <end position="1240"/>
    </location>
</feature>
<evidence type="ECO:0000256" key="1">
    <source>
        <dbReference type="SAM" id="MobiDB-lite"/>
    </source>
</evidence>
<dbReference type="Proteomes" id="UP000051952">
    <property type="component" value="Unassembled WGS sequence"/>
</dbReference>
<feature type="region of interest" description="Disordered" evidence="1">
    <location>
        <begin position="1138"/>
        <end position="1167"/>
    </location>
</feature>
<dbReference type="EMBL" id="CYKH01000107">
    <property type="protein sequence ID" value="CUE71374.1"/>
    <property type="molecule type" value="Genomic_DNA"/>
</dbReference>
<feature type="region of interest" description="Disordered" evidence="1">
    <location>
        <begin position="1"/>
        <end position="26"/>
    </location>
</feature>
<accession>A0A0S4ILD5</accession>